<dbReference type="SMART" id="SM00490">
    <property type="entry name" value="HELICc"/>
    <property type="match status" value="1"/>
</dbReference>
<dbReference type="PROSITE" id="PS51194">
    <property type="entry name" value="HELICASE_CTER"/>
    <property type="match status" value="1"/>
</dbReference>
<evidence type="ECO:0000259" key="11">
    <source>
        <dbReference type="PROSITE" id="PS51195"/>
    </source>
</evidence>
<accession>A0A6S6S5Z0</accession>
<keyword evidence="4 7" id="KW-0067">ATP-binding</keyword>
<dbReference type="GO" id="GO:0016787">
    <property type="term" value="F:hydrolase activity"/>
    <property type="evidence" value="ECO:0007669"/>
    <property type="project" value="UniProtKB-KW"/>
</dbReference>
<feature type="compositionally biased region" description="Basic and acidic residues" evidence="8">
    <location>
        <begin position="564"/>
        <end position="595"/>
    </location>
</feature>
<dbReference type="InterPro" id="IPR001650">
    <property type="entry name" value="Helicase_C-like"/>
</dbReference>
<protein>
    <submittedName>
        <fullName evidence="12">DEAD-box ATP-dependent RNA helicase CshA (EC)</fullName>
        <ecNumber evidence="12">3.6.4.13</ecNumber>
    </submittedName>
</protein>
<dbReference type="PANTHER" id="PTHR47959:SF13">
    <property type="entry name" value="ATP-DEPENDENT RNA HELICASE RHLE"/>
    <property type="match status" value="1"/>
</dbReference>
<keyword evidence="3 7" id="KW-0347">Helicase</keyword>
<dbReference type="InterPro" id="IPR005580">
    <property type="entry name" value="DbpA/CsdA_RNA-bd_dom"/>
</dbReference>
<dbReference type="Pfam" id="PF00271">
    <property type="entry name" value="Helicase_C"/>
    <property type="match status" value="1"/>
</dbReference>
<dbReference type="CDD" id="cd12252">
    <property type="entry name" value="RRM_DbpA"/>
    <property type="match status" value="1"/>
</dbReference>
<dbReference type="SMART" id="SM00487">
    <property type="entry name" value="DEXDc"/>
    <property type="match status" value="1"/>
</dbReference>
<feature type="domain" description="Helicase ATP-binding" evidence="9">
    <location>
        <begin position="34"/>
        <end position="205"/>
    </location>
</feature>
<dbReference type="InterPro" id="IPR027417">
    <property type="entry name" value="P-loop_NTPase"/>
</dbReference>
<proteinExistence type="inferred from homology"/>
<dbReference type="InterPro" id="IPR044742">
    <property type="entry name" value="DEAD/DEAH_RhlB"/>
</dbReference>
<keyword evidence="2 7" id="KW-0378">Hydrolase</keyword>
<evidence type="ECO:0000256" key="6">
    <source>
        <dbReference type="PROSITE-ProRule" id="PRU00552"/>
    </source>
</evidence>
<dbReference type="GO" id="GO:0003676">
    <property type="term" value="F:nucleic acid binding"/>
    <property type="evidence" value="ECO:0007669"/>
    <property type="project" value="InterPro"/>
</dbReference>
<dbReference type="InterPro" id="IPR050079">
    <property type="entry name" value="DEAD_box_RNA_helicase"/>
</dbReference>
<dbReference type="InterPro" id="IPR014001">
    <property type="entry name" value="Helicase_ATP-bd"/>
</dbReference>
<keyword evidence="1 7" id="KW-0547">Nucleotide-binding</keyword>
<feature type="compositionally biased region" description="Basic and acidic residues" evidence="8">
    <location>
        <begin position="538"/>
        <end position="551"/>
    </location>
</feature>
<dbReference type="GO" id="GO:0005524">
    <property type="term" value="F:ATP binding"/>
    <property type="evidence" value="ECO:0007669"/>
    <property type="project" value="UniProtKB-KW"/>
</dbReference>
<dbReference type="PROSITE" id="PS51192">
    <property type="entry name" value="HELICASE_ATP_BIND_1"/>
    <property type="match status" value="1"/>
</dbReference>
<dbReference type="Gene3D" id="3.40.50.300">
    <property type="entry name" value="P-loop containing nucleotide triphosphate hydrolases"/>
    <property type="match status" value="2"/>
</dbReference>
<dbReference type="EC" id="3.6.4.13" evidence="12"/>
<dbReference type="InterPro" id="IPR014014">
    <property type="entry name" value="RNA_helicase_DEAD_Q_motif"/>
</dbReference>
<evidence type="ECO:0000256" key="2">
    <source>
        <dbReference type="ARBA" id="ARBA00022801"/>
    </source>
</evidence>
<dbReference type="SUPFAM" id="SSF52540">
    <property type="entry name" value="P-loop containing nucleoside triphosphate hydrolases"/>
    <property type="match status" value="1"/>
</dbReference>
<feature type="short sequence motif" description="Q motif" evidence="6">
    <location>
        <begin position="2"/>
        <end position="30"/>
    </location>
</feature>
<feature type="domain" description="DEAD-box RNA helicase Q" evidence="11">
    <location>
        <begin position="2"/>
        <end position="30"/>
    </location>
</feature>
<dbReference type="GO" id="GO:0003724">
    <property type="term" value="F:RNA helicase activity"/>
    <property type="evidence" value="ECO:0007669"/>
    <property type="project" value="UniProtKB-EC"/>
</dbReference>
<dbReference type="Pfam" id="PF03880">
    <property type="entry name" value="DbpA"/>
    <property type="match status" value="1"/>
</dbReference>
<organism evidence="12">
    <name type="scientific">uncultured Aureispira sp</name>
    <dbReference type="NCBI Taxonomy" id="1331704"/>
    <lineage>
        <taxon>Bacteria</taxon>
        <taxon>Pseudomonadati</taxon>
        <taxon>Bacteroidota</taxon>
        <taxon>Saprospiria</taxon>
        <taxon>Saprospirales</taxon>
        <taxon>Saprospiraceae</taxon>
        <taxon>Aureispira</taxon>
        <taxon>environmental samples</taxon>
    </lineage>
</organism>
<dbReference type="PROSITE" id="PS51195">
    <property type="entry name" value="Q_MOTIF"/>
    <property type="match status" value="1"/>
</dbReference>
<evidence type="ECO:0000256" key="5">
    <source>
        <dbReference type="ARBA" id="ARBA00038437"/>
    </source>
</evidence>
<dbReference type="CDD" id="cd00268">
    <property type="entry name" value="DEADc"/>
    <property type="match status" value="1"/>
</dbReference>
<evidence type="ECO:0000256" key="3">
    <source>
        <dbReference type="ARBA" id="ARBA00022806"/>
    </source>
</evidence>
<comment type="similarity">
    <text evidence="5 7">Belongs to the DEAD box helicase family.</text>
</comment>
<name>A0A6S6S5Z0_9BACT</name>
<dbReference type="PROSITE" id="PS00039">
    <property type="entry name" value="DEAD_ATP_HELICASE"/>
    <property type="match status" value="1"/>
</dbReference>
<evidence type="ECO:0000313" key="12">
    <source>
        <dbReference type="EMBL" id="CAA6803133.1"/>
    </source>
</evidence>
<dbReference type="AlphaFoldDB" id="A0A6S6S5Z0"/>
<evidence type="ECO:0000259" key="10">
    <source>
        <dbReference type="PROSITE" id="PS51194"/>
    </source>
</evidence>
<reference evidence="12" key="1">
    <citation type="submission" date="2020-01" db="EMBL/GenBank/DDBJ databases">
        <authorList>
            <person name="Meier V. D."/>
            <person name="Meier V D."/>
        </authorList>
    </citation>
    <scope>NUCLEOTIDE SEQUENCE</scope>
    <source>
        <strain evidence="12">HLG_WM_MAG_10</strain>
    </source>
</reference>
<feature type="domain" description="Helicase C-terminal" evidence="10">
    <location>
        <begin position="216"/>
        <end position="376"/>
    </location>
</feature>
<gene>
    <name evidence="12" type="ORF">HELGO_WM32435</name>
</gene>
<dbReference type="EMBL" id="CACVAQ010000081">
    <property type="protein sequence ID" value="CAA6803133.1"/>
    <property type="molecule type" value="Genomic_DNA"/>
</dbReference>
<evidence type="ECO:0000256" key="8">
    <source>
        <dbReference type="SAM" id="MobiDB-lite"/>
    </source>
</evidence>
<evidence type="ECO:0000259" key="9">
    <source>
        <dbReference type="PROSITE" id="PS51192"/>
    </source>
</evidence>
<feature type="region of interest" description="Disordered" evidence="8">
    <location>
        <begin position="538"/>
        <end position="606"/>
    </location>
</feature>
<dbReference type="Pfam" id="PF00270">
    <property type="entry name" value="DEAD"/>
    <property type="match status" value="1"/>
</dbReference>
<sequence>MSTFEDMGLSPNVLKALGDLGFETPTKVQEQAIPFVIESDQDLVALAQTGTGKTAAFSLPIIHKLDLDSRAIQALVLCPTRELCIQITRDIESYTKYDRDIKTVSVYGGAPMDGQVRLLRKGCHIVVGTPGRVRDMIERRKLDISNINFLVLDEADEMLTMGFKDELDAILASTPTEKQGLLFSATMPREIDAIAENYMRSPKKIEVSSRNSANLDVKHVYCVARSSDRYRALKRIADISPKMYGIVFCRTRAETKEVADWLMADGYSADALHGDLSQAQRDYVMGRFRKKSIQLLVATDVAARGIDVSDLTHVLHYKIPDQLENYIHRSGRTGRAGKKGISIALLTSKETHKIRLLEKKINQKFERRLIPTGEAVCEKRMLTTIDKIASTEIDPSIEKFLPTVYEQLESFSKEEILQKFVTLEFERFSSYYKNAPDLNAKTGREGGRVREDRGSRRERSRNSNFARFYVNVGSKHKVTAPRMIGLINDSLKVKGVEIGKIEIMKGFSFFEIDKTYEAEMLANSGRLKVSGVDVLVERTSDRTEGRRDSGSRGRSGGGGKFKRNRDGRSGGSGKDRDRGSRRDRSDRSDRSDRGKSSSFKAKKKRY</sequence>
<evidence type="ECO:0000256" key="1">
    <source>
        <dbReference type="ARBA" id="ARBA00022741"/>
    </source>
</evidence>
<evidence type="ECO:0000256" key="7">
    <source>
        <dbReference type="RuleBase" id="RU000492"/>
    </source>
</evidence>
<dbReference type="CDD" id="cd18787">
    <property type="entry name" value="SF2_C_DEAD"/>
    <property type="match status" value="1"/>
</dbReference>
<dbReference type="PANTHER" id="PTHR47959">
    <property type="entry name" value="ATP-DEPENDENT RNA HELICASE RHLE-RELATED"/>
    <property type="match status" value="1"/>
</dbReference>
<evidence type="ECO:0000256" key="4">
    <source>
        <dbReference type="ARBA" id="ARBA00022840"/>
    </source>
</evidence>
<dbReference type="GO" id="GO:0005829">
    <property type="term" value="C:cytosol"/>
    <property type="evidence" value="ECO:0007669"/>
    <property type="project" value="TreeGrafter"/>
</dbReference>
<dbReference type="InterPro" id="IPR012677">
    <property type="entry name" value="Nucleotide-bd_a/b_plait_sf"/>
</dbReference>
<dbReference type="InterPro" id="IPR011545">
    <property type="entry name" value="DEAD/DEAH_box_helicase_dom"/>
</dbReference>
<dbReference type="Gene3D" id="3.30.70.330">
    <property type="match status" value="1"/>
</dbReference>
<dbReference type="InterPro" id="IPR000629">
    <property type="entry name" value="RNA-helicase_DEAD-box_CS"/>
</dbReference>